<dbReference type="EMBL" id="HACG01021446">
    <property type="protein sequence ID" value="CEK68311.1"/>
    <property type="molecule type" value="Transcribed_RNA"/>
</dbReference>
<dbReference type="AlphaFoldDB" id="A0A0B6ZKB3"/>
<feature type="non-terminal residue" evidence="2">
    <location>
        <position position="1"/>
    </location>
</feature>
<accession>A0A0B6ZKB3</accession>
<organism evidence="2">
    <name type="scientific">Arion vulgaris</name>
    <dbReference type="NCBI Taxonomy" id="1028688"/>
    <lineage>
        <taxon>Eukaryota</taxon>
        <taxon>Metazoa</taxon>
        <taxon>Spiralia</taxon>
        <taxon>Lophotrochozoa</taxon>
        <taxon>Mollusca</taxon>
        <taxon>Gastropoda</taxon>
        <taxon>Heterobranchia</taxon>
        <taxon>Euthyneura</taxon>
        <taxon>Panpulmonata</taxon>
        <taxon>Eupulmonata</taxon>
        <taxon>Stylommatophora</taxon>
        <taxon>Helicina</taxon>
        <taxon>Arionoidea</taxon>
        <taxon>Arionidae</taxon>
        <taxon>Arion</taxon>
    </lineage>
</organism>
<feature type="compositionally biased region" description="Low complexity" evidence="1">
    <location>
        <begin position="70"/>
        <end position="85"/>
    </location>
</feature>
<proteinExistence type="predicted"/>
<sequence length="85" mass="8947">KEKDRLRKSSSPGPPCYTAFFETSCSSDVTETGSIVFSKPSTVIDISLSSLLADANFKKDDPDGVSPPISTLSDTSSNSDNRVGG</sequence>
<evidence type="ECO:0000256" key="1">
    <source>
        <dbReference type="SAM" id="MobiDB-lite"/>
    </source>
</evidence>
<evidence type="ECO:0000313" key="2">
    <source>
        <dbReference type="EMBL" id="CEK68311.1"/>
    </source>
</evidence>
<reference evidence="2" key="1">
    <citation type="submission" date="2014-12" db="EMBL/GenBank/DDBJ databases">
        <title>Insight into the proteome of Arion vulgaris.</title>
        <authorList>
            <person name="Aradska J."/>
            <person name="Bulat T."/>
            <person name="Smidak R."/>
            <person name="Sarate P."/>
            <person name="Gangsoo J."/>
            <person name="Sialana F."/>
            <person name="Bilban M."/>
            <person name="Lubec G."/>
        </authorList>
    </citation>
    <scope>NUCLEOTIDE SEQUENCE</scope>
    <source>
        <tissue evidence="2">Skin</tissue>
    </source>
</reference>
<name>A0A0B6ZKB3_9EUPU</name>
<feature type="region of interest" description="Disordered" evidence="1">
    <location>
        <begin position="57"/>
        <end position="85"/>
    </location>
</feature>
<protein>
    <submittedName>
        <fullName evidence="2">Uncharacterized protein</fullName>
    </submittedName>
</protein>
<feature type="non-terminal residue" evidence="2">
    <location>
        <position position="85"/>
    </location>
</feature>
<gene>
    <name evidence="2" type="primary">ORF65880</name>
</gene>